<evidence type="ECO:0000256" key="9">
    <source>
        <dbReference type="ARBA" id="ARBA00023079"/>
    </source>
</evidence>
<evidence type="ECO:0000313" key="13">
    <source>
        <dbReference type="EMBL" id="AMW04570.1"/>
    </source>
</evidence>
<keyword evidence="8" id="KW-0862">Zinc</keyword>
<dbReference type="FunFam" id="3.50.30.50:FF:000001">
    <property type="entry name" value="Kynurenine formamidase"/>
    <property type="match status" value="1"/>
</dbReference>
<dbReference type="GO" id="GO:0046872">
    <property type="term" value="F:metal ion binding"/>
    <property type="evidence" value="ECO:0007669"/>
    <property type="project" value="UniProtKB-KW"/>
</dbReference>
<name>A0A143BJB1_9BACT</name>
<evidence type="ECO:0000256" key="7">
    <source>
        <dbReference type="ARBA" id="ARBA00022801"/>
    </source>
</evidence>
<keyword evidence="7" id="KW-0378">Hydrolase</keyword>
<evidence type="ECO:0000256" key="10">
    <source>
        <dbReference type="ARBA" id="ARBA00048496"/>
    </source>
</evidence>
<keyword evidence="9" id="KW-0823">Tryptophan catabolism</keyword>
<comment type="function">
    <text evidence="2">Catalyzes the hydrolysis of N-formyl-L-kynurenine to L-kynurenine, the second step in the kynurenine pathway of tryptophan degradation.</text>
</comment>
<dbReference type="PANTHER" id="PTHR31118:SF32">
    <property type="entry name" value="KYNURENINE FORMAMIDASE"/>
    <property type="match status" value="1"/>
</dbReference>
<dbReference type="Pfam" id="PF04199">
    <property type="entry name" value="Cyclase"/>
    <property type="match status" value="1"/>
</dbReference>
<evidence type="ECO:0000313" key="14">
    <source>
        <dbReference type="Proteomes" id="UP000076404"/>
    </source>
</evidence>
<comment type="catalytic activity">
    <reaction evidence="10">
        <text>N-formyl-L-kynurenine + H2O = L-kynurenine + formate + H(+)</text>
        <dbReference type="Rhea" id="RHEA:13009"/>
        <dbReference type="ChEBI" id="CHEBI:15377"/>
        <dbReference type="ChEBI" id="CHEBI:15378"/>
        <dbReference type="ChEBI" id="CHEBI:15740"/>
        <dbReference type="ChEBI" id="CHEBI:57959"/>
        <dbReference type="ChEBI" id="CHEBI:58629"/>
        <dbReference type="EC" id="3.5.1.9"/>
    </reaction>
</comment>
<dbReference type="RefSeq" id="WP_026850306.1">
    <property type="nucleotide sequence ID" value="NZ_CP011454.1"/>
</dbReference>
<dbReference type="AlphaFoldDB" id="A0A143BJB1"/>
<dbReference type="GO" id="GO:0004061">
    <property type="term" value="F:arylformamidase activity"/>
    <property type="evidence" value="ECO:0007669"/>
    <property type="project" value="UniProtKB-EC"/>
</dbReference>
<dbReference type="InterPro" id="IPR037175">
    <property type="entry name" value="KFase_sf"/>
</dbReference>
<sequence length="217" mass="23503">MSTRDQRHLDISIPMGRSTPEWPGDQPFSCGWTCRREDGSSVNLAAITTSFHVGTHADAPLHVHSAWPASEALALDAFVGPVRVIELPVGYDITQDLEVEQMITLLGGIVPLRVLLRTQHSVAGGAFPLDWPCLSASAASWLVSQGLRLWGVDAPSVDRRESKTLDVHHALLGHEAFVLENLDLRDVPTGAYELLAPPLLVYGADAAPVRALLRPLT</sequence>
<organism evidence="13 14">
    <name type="scientific">Gemmatimonas phototrophica</name>
    <dbReference type="NCBI Taxonomy" id="1379270"/>
    <lineage>
        <taxon>Bacteria</taxon>
        <taxon>Pseudomonadati</taxon>
        <taxon>Gemmatimonadota</taxon>
        <taxon>Gemmatimonadia</taxon>
        <taxon>Gemmatimonadales</taxon>
        <taxon>Gemmatimonadaceae</taxon>
        <taxon>Gemmatimonas</taxon>
    </lineage>
</organism>
<dbReference type="SUPFAM" id="SSF102198">
    <property type="entry name" value="Putative cyclase"/>
    <property type="match status" value="1"/>
</dbReference>
<evidence type="ECO:0000256" key="4">
    <source>
        <dbReference type="ARBA" id="ARBA00012930"/>
    </source>
</evidence>
<proteinExistence type="predicted"/>
<dbReference type="PANTHER" id="PTHR31118">
    <property type="entry name" value="CYCLASE-LIKE PROTEIN 2"/>
    <property type="match status" value="1"/>
</dbReference>
<dbReference type="Gene3D" id="3.50.30.50">
    <property type="entry name" value="Putative cyclase"/>
    <property type="match status" value="1"/>
</dbReference>
<comment type="pathway">
    <text evidence="11">Amino-acid degradation; L-tryptophan degradation via kynurenine pathway; L-kynurenine from L-tryptophan: step 2/2.</text>
</comment>
<evidence type="ECO:0000256" key="12">
    <source>
        <dbReference type="SAM" id="MobiDB-lite"/>
    </source>
</evidence>
<dbReference type="OrthoDB" id="9796085at2"/>
<comment type="subunit">
    <text evidence="3">Homodimer.</text>
</comment>
<evidence type="ECO:0000256" key="1">
    <source>
        <dbReference type="ARBA" id="ARBA00001947"/>
    </source>
</evidence>
<keyword evidence="6" id="KW-0479">Metal-binding</keyword>
<reference evidence="13 14" key="2">
    <citation type="journal article" date="2016" name="Environ. Microbiol. Rep.">
        <title>Metagenomic evidence for the presence of phototrophic Gemmatimonadetes bacteria in diverse environments.</title>
        <authorList>
            <person name="Zeng Y."/>
            <person name="Baumbach J."/>
            <person name="Barbosa E.G."/>
            <person name="Azevedo V."/>
            <person name="Zhang C."/>
            <person name="Koblizek M."/>
        </authorList>
    </citation>
    <scope>NUCLEOTIDE SEQUENCE [LARGE SCALE GENOMIC DNA]</scope>
    <source>
        <strain evidence="13 14">AP64</strain>
    </source>
</reference>
<dbReference type="EC" id="3.5.1.9" evidence="4"/>
<comment type="cofactor">
    <cofactor evidence="1">
        <name>Zn(2+)</name>
        <dbReference type="ChEBI" id="CHEBI:29105"/>
    </cofactor>
</comment>
<dbReference type="STRING" id="1379270.GEMMAAP_06330"/>
<accession>A0A143BJB1</accession>
<dbReference type="GO" id="GO:0019441">
    <property type="term" value="P:L-tryptophan catabolic process to kynurenine"/>
    <property type="evidence" value="ECO:0007669"/>
    <property type="project" value="InterPro"/>
</dbReference>
<dbReference type="eggNOG" id="COG1878">
    <property type="taxonomic scope" value="Bacteria"/>
</dbReference>
<evidence type="ECO:0000256" key="8">
    <source>
        <dbReference type="ARBA" id="ARBA00022833"/>
    </source>
</evidence>
<gene>
    <name evidence="13" type="ORF">GEMMAAP_06330</name>
</gene>
<evidence type="ECO:0000256" key="3">
    <source>
        <dbReference type="ARBA" id="ARBA00011738"/>
    </source>
</evidence>
<protein>
    <recommendedName>
        <fullName evidence="5">Kynurenine formamidase</fullName>
        <ecNumber evidence="4">3.5.1.9</ecNumber>
    </recommendedName>
</protein>
<feature type="region of interest" description="Disordered" evidence="12">
    <location>
        <begin position="1"/>
        <end position="23"/>
    </location>
</feature>
<evidence type="ECO:0000256" key="2">
    <source>
        <dbReference type="ARBA" id="ARBA00002204"/>
    </source>
</evidence>
<dbReference type="Proteomes" id="UP000076404">
    <property type="component" value="Chromosome"/>
</dbReference>
<dbReference type="InterPro" id="IPR007325">
    <property type="entry name" value="KFase/CYL"/>
</dbReference>
<dbReference type="EMBL" id="CP011454">
    <property type="protein sequence ID" value="AMW04570.1"/>
    <property type="molecule type" value="Genomic_DNA"/>
</dbReference>
<evidence type="ECO:0000256" key="6">
    <source>
        <dbReference type="ARBA" id="ARBA00022723"/>
    </source>
</evidence>
<dbReference type="KEGG" id="gph:GEMMAAP_06330"/>
<evidence type="ECO:0000256" key="5">
    <source>
        <dbReference type="ARBA" id="ARBA00014889"/>
    </source>
</evidence>
<keyword evidence="14" id="KW-1185">Reference proteome</keyword>
<evidence type="ECO:0000256" key="11">
    <source>
        <dbReference type="ARBA" id="ARBA00060547"/>
    </source>
</evidence>
<reference evidence="13 14" key="1">
    <citation type="journal article" date="2014" name="Proc. Natl. Acad. Sci. U.S.A.">
        <title>Functional type 2 photosynthetic reaction centers found in the rare bacterial phylum Gemmatimonadetes.</title>
        <authorList>
            <person name="Zeng Y."/>
            <person name="Feng F."/>
            <person name="Medova H."/>
            <person name="Dean J."/>
            <person name="Koblizek M."/>
        </authorList>
    </citation>
    <scope>NUCLEOTIDE SEQUENCE [LARGE SCALE GENOMIC DNA]</scope>
    <source>
        <strain evidence="13 14">AP64</strain>
    </source>
</reference>
<feature type="compositionally biased region" description="Basic and acidic residues" evidence="12">
    <location>
        <begin position="1"/>
        <end position="10"/>
    </location>
</feature>